<proteinExistence type="predicted"/>
<dbReference type="KEGG" id="mng:MNEG_14097"/>
<sequence>MWGRRVWETFGQADASPATSPRGGSRPPTSAAPRAPPARPGSKPVAARAAPRPGATSASGAGGGGAATGGPLEDEGSLSAGSYNRSEAEAKLTELFGEGTAAALCDPLWKARLEAMEAVVARAQEPGAGGAAQQLVLALAQIPGWDEKNFQVMAKAFEAIKAAAAAPEFGKREAFAAVCGATDKMADIKLKGPASEMLLAASEAVGPSFVAGCLHRRAATHKNPKVLTETLNFLTASIQDFGLAPFDVPALLAWTKADLGSSVAGTRTAAIALLGAMHSFLGPALGDMLRADVKPALMTAIEEKFKECLQQPPGSFAPARTSRAGGGGGGGGGGGRARGGRGGAAAAAEEPPSMDDLLPRADISGAIAGPVAQLGSANWKERKAALDEIESAIAAAGGRVQANVGGDLFPALKARMADTNRNLAVQALGLVAKLAKAMGRAINREGRCVLVAAFKCLTDPKNMVRNAVVEMAEAWVAVAPAEPLFEEAAE</sequence>
<protein>
    <submittedName>
        <fullName evidence="6">Microtubule organization protein</fullName>
    </submittedName>
</protein>
<accession>A0A0D2MFI2</accession>
<dbReference type="EMBL" id="KK104472">
    <property type="protein sequence ID" value="KIY93865.1"/>
    <property type="molecule type" value="Genomic_DNA"/>
</dbReference>
<dbReference type="GO" id="GO:0051010">
    <property type="term" value="F:microtubule plus-end binding"/>
    <property type="evidence" value="ECO:0007669"/>
    <property type="project" value="InterPro"/>
</dbReference>
<dbReference type="SMART" id="SM01349">
    <property type="entry name" value="TOG"/>
    <property type="match status" value="1"/>
</dbReference>
<dbReference type="PANTHER" id="PTHR12609">
    <property type="entry name" value="MICROTUBULE ASSOCIATED PROTEIN XMAP215"/>
    <property type="match status" value="1"/>
</dbReference>
<dbReference type="RefSeq" id="XP_013892885.1">
    <property type="nucleotide sequence ID" value="XM_014037431.1"/>
</dbReference>
<dbReference type="InterPro" id="IPR048491">
    <property type="entry name" value="XMAP215_CLASP_TOG"/>
</dbReference>
<feature type="compositionally biased region" description="Gly residues" evidence="4">
    <location>
        <begin position="324"/>
        <end position="343"/>
    </location>
</feature>
<feature type="non-terminal residue" evidence="6">
    <location>
        <position position="490"/>
    </location>
</feature>
<comment type="subcellular location">
    <subcellularLocation>
        <location evidence="1">Cytoplasm</location>
        <location evidence="1">Cytoskeleton</location>
    </subcellularLocation>
</comment>
<keyword evidence="3" id="KW-0206">Cytoskeleton</keyword>
<dbReference type="GO" id="GO:0030951">
    <property type="term" value="P:establishment or maintenance of microtubule cytoskeleton polarity"/>
    <property type="evidence" value="ECO:0007669"/>
    <property type="project" value="InterPro"/>
</dbReference>
<evidence type="ECO:0000256" key="3">
    <source>
        <dbReference type="ARBA" id="ARBA00023212"/>
    </source>
</evidence>
<keyword evidence="7" id="KW-1185">Reference proteome</keyword>
<dbReference type="InterPro" id="IPR034085">
    <property type="entry name" value="TOG"/>
</dbReference>
<reference evidence="6 7" key="1">
    <citation type="journal article" date="2013" name="BMC Genomics">
        <title>Reconstruction of the lipid metabolism for the microalga Monoraphidium neglectum from its genome sequence reveals characteristics suitable for biofuel production.</title>
        <authorList>
            <person name="Bogen C."/>
            <person name="Al-Dilaimi A."/>
            <person name="Albersmeier A."/>
            <person name="Wichmann J."/>
            <person name="Grundmann M."/>
            <person name="Rupp O."/>
            <person name="Lauersen K.J."/>
            <person name="Blifernez-Klassen O."/>
            <person name="Kalinowski J."/>
            <person name="Goesmann A."/>
            <person name="Mussgnug J.H."/>
            <person name="Kruse O."/>
        </authorList>
    </citation>
    <scope>NUCLEOTIDE SEQUENCE [LARGE SCALE GENOMIC DNA]</scope>
    <source>
        <strain evidence="6 7">SAG 48.87</strain>
    </source>
</reference>
<evidence type="ECO:0000313" key="6">
    <source>
        <dbReference type="EMBL" id="KIY93865.1"/>
    </source>
</evidence>
<evidence type="ECO:0000256" key="2">
    <source>
        <dbReference type="ARBA" id="ARBA00022490"/>
    </source>
</evidence>
<dbReference type="InterPro" id="IPR016024">
    <property type="entry name" value="ARM-type_fold"/>
</dbReference>
<gene>
    <name evidence="6" type="ORF">MNEG_14097</name>
</gene>
<evidence type="ECO:0000256" key="1">
    <source>
        <dbReference type="ARBA" id="ARBA00004245"/>
    </source>
</evidence>
<dbReference type="SUPFAM" id="SSF48371">
    <property type="entry name" value="ARM repeat"/>
    <property type="match status" value="1"/>
</dbReference>
<dbReference type="Proteomes" id="UP000054498">
    <property type="component" value="Unassembled WGS sequence"/>
</dbReference>
<evidence type="ECO:0000313" key="7">
    <source>
        <dbReference type="Proteomes" id="UP000054498"/>
    </source>
</evidence>
<evidence type="ECO:0000259" key="5">
    <source>
        <dbReference type="SMART" id="SM01349"/>
    </source>
</evidence>
<dbReference type="STRING" id="145388.A0A0D2MFI2"/>
<dbReference type="OrthoDB" id="205662at2759"/>
<keyword evidence="2" id="KW-0963">Cytoplasm</keyword>
<organism evidence="6 7">
    <name type="scientific">Monoraphidium neglectum</name>
    <dbReference type="NCBI Taxonomy" id="145388"/>
    <lineage>
        <taxon>Eukaryota</taxon>
        <taxon>Viridiplantae</taxon>
        <taxon>Chlorophyta</taxon>
        <taxon>core chlorophytes</taxon>
        <taxon>Chlorophyceae</taxon>
        <taxon>CS clade</taxon>
        <taxon>Sphaeropleales</taxon>
        <taxon>Selenastraceae</taxon>
        <taxon>Monoraphidium</taxon>
    </lineage>
</organism>
<dbReference type="Gene3D" id="1.25.10.10">
    <property type="entry name" value="Leucine-rich Repeat Variant"/>
    <property type="match status" value="2"/>
</dbReference>
<dbReference type="GO" id="GO:0046785">
    <property type="term" value="P:microtubule polymerization"/>
    <property type="evidence" value="ECO:0007669"/>
    <property type="project" value="InterPro"/>
</dbReference>
<evidence type="ECO:0000256" key="4">
    <source>
        <dbReference type="SAM" id="MobiDB-lite"/>
    </source>
</evidence>
<dbReference type="InterPro" id="IPR045110">
    <property type="entry name" value="XMAP215"/>
</dbReference>
<feature type="compositionally biased region" description="Low complexity" evidence="4">
    <location>
        <begin position="40"/>
        <end position="59"/>
    </location>
</feature>
<name>A0A0D2MFI2_9CHLO</name>
<dbReference type="GO" id="GO:0007051">
    <property type="term" value="P:spindle organization"/>
    <property type="evidence" value="ECO:0007669"/>
    <property type="project" value="InterPro"/>
</dbReference>
<dbReference type="GO" id="GO:0061863">
    <property type="term" value="F:microtubule plus end polymerase"/>
    <property type="evidence" value="ECO:0007669"/>
    <property type="project" value="InterPro"/>
</dbReference>
<dbReference type="InterPro" id="IPR011989">
    <property type="entry name" value="ARM-like"/>
</dbReference>
<dbReference type="Pfam" id="PF21041">
    <property type="entry name" value="XMAP215_CLASP_TOG"/>
    <property type="match status" value="1"/>
</dbReference>
<feature type="region of interest" description="Disordered" evidence="4">
    <location>
        <begin position="1"/>
        <end position="81"/>
    </location>
</feature>
<dbReference type="GeneID" id="25731625"/>
<feature type="region of interest" description="Disordered" evidence="4">
    <location>
        <begin position="311"/>
        <end position="352"/>
    </location>
</feature>
<feature type="domain" description="TOG" evidence="5">
    <location>
        <begin position="86"/>
        <end position="315"/>
    </location>
</feature>
<dbReference type="AlphaFoldDB" id="A0A0D2MFI2"/>
<dbReference type="GO" id="GO:0005856">
    <property type="term" value="C:cytoskeleton"/>
    <property type="evidence" value="ECO:0007669"/>
    <property type="project" value="UniProtKB-SubCell"/>
</dbReference>